<evidence type="ECO:0000313" key="1">
    <source>
        <dbReference type="EMBL" id="NJX17306.1"/>
    </source>
</evidence>
<keyword evidence="2" id="KW-1185">Reference proteome</keyword>
<comment type="caution">
    <text evidence="1">The sequence shown here is derived from an EMBL/GenBank/DDBJ whole genome shotgun (WGS) entry which is preliminary data.</text>
</comment>
<dbReference type="Proteomes" id="UP000760545">
    <property type="component" value="Unassembled WGS sequence"/>
</dbReference>
<protein>
    <recommendedName>
        <fullName evidence="3">Outer membrane protein beta-barrel domain-containing protein</fullName>
    </recommendedName>
</protein>
<dbReference type="InterPro" id="IPR011250">
    <property type="entry name" value="OMP/PagP_B-barrel"/>
</dbReference>
<reference evidence="1 2" key="1">
    <citation type="submission" date="2020-03" db="EMBL/GenBank/DDBJ databases">
        <title>Tamlana sp. nov, isolated from XXX.</title>
        <authorList>
            <person name="Cao W.R."/>
        </authorList>
    </citation>
    <scope>NUCLEOTIDE SEQUENCE [LARGE SCALE GENOMIC DNA]</scope>
    <source>
        <strain evidence="1 2">HST1-43</strain>
    </source>
</reference>
<sequence length="68" mass="7785">VSLEGKANNLNNVSFSTNIGLGLDYNLSEKFKLNLEPMLKYQINTFENASPDTRPYYFGIYSGFSYKF</sequence>
<evidence type="ECO:0008006" key="3">
    <source>
        <dbReference type="Google" id="ProtNLM"/>
    </source>
</evidence>
<proteinExistence type="predicted"/>
<dbReference type="EMBL" id="JAAVJS010000480">
    <property type="protein sequence ID" value="NJX17306.1"/>
    <property type="molecule type" value="Genomic_DNA"/>
</dbReference>
<feature type="non-terminal residue" evidence="1">
    <location>
        <position position="1"/>
    </location>
</feature>
<name>A0ABX1DG57_9FLAO</name>
<dbReference type="SUPFAM" id="SSF56925">
    <property type="entry name" value="OMPA-like"/>
    <property type="match status" value="1"/>
</dbReference>
<evidence type="ECO:0000313" key="2">
    <source>
        <dbReference type="Proteomes" id="UP000760545"/>
    </source>
</evidence>
<accession>A0ABX1DG57</accession>
<gene>
    <name evidence="1" type="ORF">HC176_17690</name>
</gene>
<organism evidence="1 2">
    <name type="scientific">Tamlana crocina</name>
    <dbReference type="NCBI Taxonomy" id="393006"/>
    <lineage>
        <taxon>Bacteria</taxon>
        <taxon>Pseudomonadati</taxon>
        <taxon>Bacteroidota</taxon>
        <taxon>Flavobacteriia</taxon>
        <taxon>Flavobacteriales</taxon>
        <taxon>Flavobacteriaceae</taxon>
        <taxon>Tamlana</taxon>
    </lineage>
</organism>